<evidence type="ECO:0000256" key="3">
    <source>
        <dbReference type="ARBA" id="ARBA00023125"/>
    </source>
</evidence>
<dbReference type="InterPro" id="IPR005119">
    <property type="entry name" value="LysR_subst-bd"/>
</dbReference>
<keyword evidence="7" id="KW-1185">Reference proteome</keyword>
<evidence type="ECO:0000256" key="1">
    <source>
        <dbReference type="ARBA" id="ARBA00009437"/>
    </source>
</evidence>
<keyword evidence="2" id="KW-0805">Transcription regulation</keyword>
<evidence type="ECO:0000313" key="6">
    <source>
        <dbReference type="EMBL" id="MFB9523651.1"/>
    </source>
</evidence>
<dbReference type="Proteomes" id="UP001589718">
    <property type="component" value="Unassembled WGS sequence"/>
</dbReference>
<reference evidence="6 7" key="1">
    <citation type="submission" date="2024-09" db="EMBL/GenBank/DDBJ databases">
        <authorList>
            <person name="Sun Q."/>
            <person name="Mori K."/>
        </authorList>
    </citation>
    <scope>NUCLEOTIDE SEQUENCE [LARGE SCALE GENOMIC DNA]</scope>
    <source>
        <strain evidence="6 7">JCM 4362</strain>
    </source>
</reference>
<evidence type="ECO:0000313" key="7">
    <source>
        <dbReference type="Proteomes" id="UP001589718"/>
    </source>
</evidence>
<dbReference type="CDD" id="cd05466">
    <property type="entry name" value="PBP2_LTTR_substrate"/>
    <property type="match status" value="1"/>
</dbReference>
<dbReference type="Gene3D" id="3.40.190.290">
    <property type="match status" value="1"/>
</dbReference>
<dbReference type="InterPro" id="IPR000847">
    <property type="entry name" value="LysR_HTH_N"/>
</dbReference>
<keyword evidence="4" id="KW-0804">Transcription</keyword>
<dbReference type="SUPFAM" id="SSF53850">
    <property type="entry name" value="Periplasmic binding protein-like II"/>
    <property type="match status" value="1"/>
</dbReference>
<accession>A0ABV5PME4</accession>
<dbReference type="PANTHER" id="PTHR30126:SF40">
    <property type="entry name" value="HTH-TYPE TRANSCRIPTIONAL REGULATOR GLTR"/>
    <property type="match status" value="1"/>
</dbReference>
<dbReference type="RefSeq" id="WP_345218998.1">
    <property type="nucleotide sequence ID" value="NZ_BAAAXE010000001.1"/>
</dbReference>
<dbReference type="SUPFAM" id="SSF46785">
    <property type="entry name" value="Winged helix' DNA-binding domain"/>
    <property type="match status" value="1"/>
</dbReference>
<dbReference type="Gene3D" id="1.10.10.10">
    <property type="entry name" value="Winged helix-like DNA-binding domain superfamily/Winged helix DNA-binding domain"/>
    <property type="match status" value="1"/>
</dbReference>
<comment type="caution">
    <text evidence="6">The sequence shown here is derived from an EMBL/GenBank/DDBJ whole genome shotgun (WGS) entry which is preliminary data.</text>
</comment>
<dbReference type="PRINTS" id="PR00039">
    <property type="entry name" value="HTHLYSR"/>
</dbReference>
<organism evidence="6 7">
    <name type="scientific">Streptomyces cremeus</name>
    <dbReference type="NCBI Taxonomy" id="66881"/>
    <lineage>
        <taxon>Bacteria</taxon>
        <taxon>Bacillati</taxon>
        <taxon>Actinomycetota</taxon>
        <taxon>Actinomycetes</taxon>
        <taxon>Kitasatosporales</taxon>
        <taxon>Streptomycetaceae</taxon>
        <taxon>Streptomyces</taxon>
    </lineage>
</organism>
<sequence>MEITLYQVRTFLEVVRTGSITRAGRNLGYSQSTAAAHIRALESQVGASLFQRLYHGVRPTPDGETFHGYAVRLLGLVDELTTSLAGGREVSGRVSVGASPLSVDQELTRLVWECRYRYPKVELAPAGMDSQRITEEISAGRLDMGLILEPPNRGVNVPAGLNIEDLRFVDVVAVAGREFLGLLEETSEGNTENPLIERQAKARNSTVRLLHVDSDDSSLEKFRAAIEGAYSLRTEFMSIASVQGALELLRNGPCIAVLPRESVAREIESGEAGVVAGMPGERRVVRMVWNQQTWLPPALAATLELARRIGPPAVTVA</sequence>
<proteinExistence type="inferred from homology"/>
<dbReference type="InterPro" id="IPR036390">
    <property type="entry name" value="WH_DNA-bd_sf"/>
</dbReference>
<dbReference type="EMBL" id="JBHMCR010000019">
    <property type="protein sequence ID" value="MFB9523651.1"/>
    <property type="molecule type" value="Genomic_DNA"/>
</dbReference>
<dbReference type="InterPro" id="IPR036388">
    <property type="entry name" value="WH-like_DNA-bd_sf"/>
</dbReference>
<feature type="domain" description="HTH lysR-type" evidence="5">
    <location>
        <begin position="3"/>
        <end position="60"/>
    </location>
</feature>
<gene>
    <name evidence="6" type="ORF">ACFFTU_27260</name>
</gene>
<comment type="similarity">
    <text evidence="1">Belongs to the LysR transcriptional regulatory family.</text>
</comment>
<dbReference type="PANTHER" id="PTHR30126">
    <property type="entry name" value="HTH-TYPE TRANSCRIPTIONAL REGULATOR"/>
    <property type="match status" value="1"/>
</dbReference>
<name>A0ABV5PME4_STRCM</name>
<evidence type="ECO:0000256" key="4">
    <source>
        <dbReference type="ARBA" id="ARBA00023163"/>
    </source>
</evidence>
<protein>
    <submittedName>
        <fullName evidence="6">LysR family transcriptional regulator</fullName>
    </submittedName>
</protein>
<evidence type="ECO:0000259" key="5">
    <source>
        <dbReference type="PROSITE" id="PS50931"/>
    </source>
</evidence>
<dbReference type="Pfam" id="PF00126">
    <property type="entry name" value="HTH_1"/>
    <property type="match status" value="1"/>
</dbReference>
<dbReference type="PROSITE" id="PS50931">
    <property type="entry name" value="HTH_LYSR"/>
    <property type="match status" value="1"/>
</dbReference>
<keyword evidence="3" id="KW-0238">DNA-binding</keyword>
<evidence type="ECO:0000256" key="2">
    <source>
        <dbReference type="ARBA" id="ARBA00023015"/>
    </source>
</evidence>
<dbReference type="Pfam" id="PF03466">
    <property type="entry name" value="LysR_substrate"/>
    <property type="match status" value="1"/>
</dbReference>